<dbReference type="Proteomes" id="UP000230069">
    <property type="component" value="Unassembled WGS sequence"/>
</dbReference>
<dbReference type="OrthoDB" id="426882at2759"/>
<sequence>MGRAGRAGFRVKGLFLQAYGFRIWSGLETWRKSSINENRIWGSKAPQQPSLSSDELITMDSCSSLSEYGALVLSTSDPYLNSALVRINVFLRLSTMSAKFNVRHEYTLGKKIQRN</sequence>
<accession>A0A2G5F9A2</accession>
<gene>
    <name evidence="1" type="ORF">AQUCO_00100220v1</name>
</gene>
<keyword evidence="2" id="KW-1185">Reference proteome</keyword>
<protein>
    <submittedName>
        <fullName evidence="1">Uncharacterized protein</fullName>
    </submittedName>
</protein>
<dbReference type="STRING" id="218851.A0A2G5F9A2"/>
<dbReference type="AlphaFoldDB" id="A0A2G5F9A2"/>
<dbReference type="EMBL" id="KZ305018">
    <property type="protein sequence ID" value="PIA64589.1"/>
    <property type="molecule type" value="Genomic_DNA"/>
</dbReference>
<reference evidence="1 2" key="1">
    <citation type="submission" date="2017-09" db="EMBL/GenBank/DDBJ databases">
        <title>WGS assembly of Aquilegia coerulea Goldsmith.</title>
        <authorList>
            <person name="Hodges S."/>
            <person name="Kramer E."/>
            <person name="Nordborg M."/>
            <person name="Tomkins J."/>
            <person name="Borevitz J."/>
            <person name="Derieg N."/>
            <person name="Yan J."/>
            <person name="Mihaltcheva S."/>
            <person name="Hayes R.D."/>
            <person name="Rokhsar D."/>
        </authorList>
    </citation>
    <scope>NUCLEOTIDE SEQUENCE [LARGE SCALE GENOMIC DNA]</scope>
    <source>
        <strain evidence="2">cv. Goldsmith</strain>
    </source>
</reference>
<name>A0A2G5F9A2_AQUCA</name>
<organism evidence="1 2">
    <name type="scientific">Aquilegia coerulea</name>
    <name type="common">Rocky mountain columbine</name>
    <dbReference type="NCBI Taxonomy" id="218851"/>
    <lineage>
        <taxon>Eukaryota</taxon>
        <taxon>Viridiplantae</taxon>
        <taxon>Streptophyta</taxon>
        <taxon>Embryophyta</taxon>
        <taxon>Tracheophyta</taxon>
        <taxon>Spermatophyta</taxon>
        <taxon>Magnoliopsida</taxon>
        <taxon>Ranunculales</taxon>
        <taxon>Ranunculaceae</taxon>
        <taxon>Thalictroideae</taxon>
        <taxon>Aquilegia</taxon>
    </lineage>
</organism>
<dbReference type="InParanoid" id="A0A2G5F9A2"/>
<evidence type="ECO:0000313" key="2">
    <source>
        <dbReference type="Proteomes" id="UP000230069"/>
    </source>
</evidence>
<proteinExistence type="predicted"/>
<evidence type="ECO:0000313" key="1">
    <source>
        <dbReference type="EMBL" id="PIA64589.1"/>
    </source>
</evidence>